<keyword evidence="3" id="KW-1185">Reference proteome</keyword>
<dbReference type="Proteomes" id="UP001165121">
    <property type="component" value="Unassembled WGS sequence"/>
</dbReference>
<dbReference type="OrthoDB" id="90327at2759"/>
<dbReference type="AlphaFoldDB" id="A0A9W6YLQ2"/>
<evidence type="ECO:0000313" key="3">
    <source>
        <dbReference type="Proteomes" id="UP001165121"/>
    </source>
</evidence>
<organism evidence="2 3">
    <name type="scientific">Phytophthora fragariaefolia</name>
    <dbReference type="NCBI Taxonomy" id="1490495"/>
    <lineage>
        <taxon>Eukaryota</taxon>
        <taxon>Sar</taxon>
        <taxon>Stramenopiles</taxon>
        <taxon>Oomycota</taxon>
        <taxon>Peronosporomycetes</taxon>
        <taxon>Peronosporales</taxon>
        <taxon>Peronosporaceae</taxon>
        <taxon>Phytophthora</taxon>
    </lineage>
</organism>
<name>A0A9W6YLQ2_9STRA</name>
<sequence length="180" mass="20720">MCHDSPHTEMITSILSKLNTSSTDTTEKLKWIYILYLAKPLQSTKRFRQDHPDVDHTRDPHGDIVPSRPHFNLHDQELTAPTKKRTKRLWLTIKQKCDIIDENNWCPTHSIPELSRWAQDILKPPPNMTSALQSVDAGIIAAPKSAYRERHVELACNRADDMMPDTTPSIYCVDHLQGMR</sequence>
<reference evidence="2" key="1">
    <citation type="submission" date="2023-04" db="EMBL/GenBank/DDBJ databases">
        <title>Phytophthora fragariaefolia NBRC 109709.</title>
        <authorList>
            <person name="Ichikawa N."/>
            <person name="Sato H."/>
            <person name="Tonouchi N."/>
        </authorList>
    </citation>
    <scope>NUCLEOTIDE SEQUENCE</scope>
    <source>
        <strain evidence="2">NBRC 109709</strain>
    </source>
</reference>
<evidence type="ECO:0000313" key="2">
    <source>
        <dbReference type="EMBL" id="GMG15461.1"/>
    </source>
</evidence>
<proteinExistence type="predicted"/>
<evidence type="ECO:0000256" key="1">
    <source>
        <dbReference type="SAM" id="MobiDB-lite"/>
    </source>
</evidence>
<gene>
    <name evidence="2" type="ORF">Pfra01_002945800</name>
</gene>
<protein>
    <submittedName>
        <fullName evidence="2">Unnamed protein product</fullName>
    </submittedName>
</protein>
<dbReference type="EMBL" id="BSXT01018882">
    <property type="protein sequence ID" value="GMG15461.1"/>
    <property type="molecule type" value="Genomic_DNA"/>
</dbReference>
<accession>A0A9W6YLQ2</accession>
<comment type="caution">
    <text evidence="2">The sequence shown here is derived from an EMBL/GenBank/DDBJ whole genome shotgun (WGS) entry which is preliminary data.</text>
</comment>
<feature type="region of interest" description="Disordered" evidence="1">
    <location>
        <begin position="47"/>
        <end position="70"/>
    </location>
</feature>
<feature type="compositionally biased region" description="Basic and acidic residues" evidence="1">
    <location>
        <begin position="47"/>
        <end position="62"/>
    </location>
</feature>